<sequence length="107" mass="12150">MSSDLNITPDLARLLANNGTSLEEFEERCRKADENPKVIALMERWARLESGNLTDEDRAFFDEAEQKEEKRKAEAKAAGALWIIDDSSCYADEPDSLAHLDKKFSKE</sequence>
<dbReference type="AlphaFoldDB" id="A0A934R2A9"/>
<evidence type="ECO:0000313" key="1">
    <source>
        <dbReference type="EMBL" id="MBK1815147.1"/>
    </source>
</evidence>
<evidence type="ECO:0000313" key="2">
    <source>
        <dbReference type="Proteomes" id="UP000600139"/>
    </source>
</evidence>
<proteinExistence type="predicted"/>
<keyword evidence="2" id="KW-1185">Reference proteome</keyword>
<reference evidence="1" key="1">
    <citation type="submission" date="2021-01" db="EMBL/GenBank/DDBJ databases">
        <title>Modified the classification status of verrucomicrobia.</title>
        <authorList>
            <person name="Feng X."/>
        </authorList>
    </citation>
    <scope>NUCLEOTIDE SEQUENCE</scope>
    <source>
        <strain evidence="1">JCM 18052</strain>
    </source>
</reference>
<organism evidence="1 2">
    <name type="scientific">Luteolibacter yonseiensis</name>
    <dbReference type="NCBI Taxonomy" id="1144680"/>
    <lineage>
        <taxon>Bacteria</taxon>
        <taxon>Pseudomonadati</taxon>
        <taxon>Verrucomicrobiota</taxon>
        <taxon>Verrucomicrobiia</taxon>
        <taxon>Verrucomicrobiales</taxon>
        <taxon>Verrucomicrobiaceae</taxon>
        <taxon>Luteolibacter</taxon>
    </lineage>
</organism>
<name>A0A934R2A9_9BACT</name>
<dbReference type="Proteomes" id="UP000600139">
    <property type="component" value="Unassembled WGS sequence"/>
</dbReference>
<gene>
    <name evidence="1" type="ORF">JIN84_05960</name>
</gene>
<dbReference type="RefSeq" id="WP_200350117.1">
    <property type="nucleotide sequence ID" value="NZ_BAABHZ010000005.1"/>
</dbReference>
<protein>
    <submittedName>
        <fullName evidence="1">Uncharacterized protein</fullName>
    </submittedName>
</protein>
<accession>A0A934R2A9</accession>
<dbReference type="EMBL" id="JAENIK010000005">
    <property type="protein sequence ID" value="MBK1815147.1"/>
    <property type="molecule type" value="Genomic_DNA"/>
</dbReference>
<comment type="caution">
    <text evidence="1">The sequence shown here is derived from an EMBL/GenBank/DDBJ whole genome shotgun (WGS) entry which is preliminary data.</text>
</comment>